<sequence length="22" mass="2541">MRLTHQGSSPYALHLCPYTVHE</sequence>
<evidence type="ECO:0000313" key="1">
    <source>
        <dbReference type="EMBL" id="JAH27082.1"/>
    </source>
</evidence>
<name>A0A0E9RE41_ANGAN</name>
<protein>
    <submittedName>
        <fullName evidence="1">Uncharacterized protein</fullName>
    </submittedName>
</protein>
<reference evidence="1" key="2">
    <citation type="journal article" date="2015" name="Fish Shellfish Immunol.">
        <title>Early steps in the European eel (Anguilla anguilla)-Vibrio vulnificus interaction in the gills: Role of the RtxA13 toxin.</title>
        <authorList>
            <person name="Callol A."/>
            <person name="Pajuelo D."/>
            <person name="Ebbesson L."/>
            <person name="Teles M."/>
            <person name="MacKenzie S."/>
            <person name="Amaro C."/>
        </authorList>
    </citation>
    <scope>NUCLEOTIDE SEQUENCE</scope>
</reference>
<dbReference type="EMBL" id="GBXM01081495">
    <property type="protein sequence ID" value="JAH27082.1"/>
    <property type="molecule type" value="Transcribed_RNA"/>
</dbReference>
<dbReference type="AlphaFoldDB" id="A0A0E9RE41"/>
<accession>A0A0E9RE41</accession>
<proteinExistence type="predicted"/>
<organism evidence="1">
    <name type="scientific">Anguilla anguilla</name>
    <name type="common">European freshwater eel</name>
    <name type="synonym">Muraena anguilla</name>
    <dbReference type="NCBI Taxonomy" id="7936"/>
    <lineage>
        <taxon>Eukaryota</taxon>
        <taxon>Metazoa</taxon>
        <taxon>Chordata</taxon>
        <taxon>Craniata</taxon>
        <taxon>Vertebrata</taxon>
        <taxon>Euteleostomi</taxon>
        <taxon>Actinopterygii</taxon>
        <taxon>Neopterygii</taxon>
        <taxon>Teleostei</taxon>
        <taxon>Anguilliformes</taxon>
        <taxon>Anguillidae</taxon>
        <taxon>Anguilla</taxon>
    </lineage>
</organism>
<reference evidence="1" key="1">
    <citation type="submission" date="2014-11" db="EMBL/GenBank/DDBJ databases">
        <authorList>
            <person name="Amaro Gonzalez C."/>
        </authorList>
    </citation>
    <scope>NUCLEOTIDE SEQUENCE</scope>
</reference>